<feature type="region of interest" description="Disordered" evidence="7">
    <location>
        <begin position="313"/>
        <end position="383"/>
    </location>
</feature>
<feature type="region of interest" description="Disordered" evidence="7">
    <location>
        <begin position="38"/>
        <end position="82"/>
    </location>
</feature>
<sequence>MEVLHPYDEDVLSVEELLDFSCGDIGGPCDEGDGCVASAREQHDDDDNDCHQPFAANFSTLPTPSSSATTAPESSGSFYSPPEELAGELQWLSTFVENSYNGVDQSMPLANNEQWFTESSIMKASCRDVSAWDRPTTTSWLRISHSGHEILDVGSSPLIEVSPSETLFKGCGWDKRGRSKRSSRSGGRVWSLQTVIAPPLSQQRGRKHIEEEDDDFEDEEEEHSQSSSVEYESFHSYEAEQPHRKKAKKERPGGGASEEGRRCSHCQVQKTPQWRAGPLGPKTLCNACGVRYKSGRLLPEYRPAASPTFVSELHSNSHKKVLEMRNSKSSSRPTFLAPTPPEVPPPPTSSSACGQQHQEREELSCCTEESMDSLHLQQTESRP</sequence>
<evidence type="ECO:0000256" key="2">
    <source>
        <dbReference type="ARBA" id="ARBA00022723"/>
    </source>
</evidence>
<evidence type="ECO:0000256" key="7">
    <source>
        <dbReference type="SAM" id="MobiDB-lite"/>
    </source>
</evidence>
<dbReference type="GO" id="GO:0006355">
    <property type="term" value="P:regulation of DNA-templated transcription"/>
    <property type="evidence" value="ECO:0007669"/>
    <property type="project" value="InterPro"/>
</dbReference>
<proteinExistence type="inferred from homology"/>
<evidence type="ECO:0000256" key="3">
    <source>
        <dbReference type="ARBA" id="ARBA00022771"/>
    </source>
</evidence>
<keyword evidence="2" id="KW-0479">Metal-binding</keyword>
<feature type="region of interest" description="Disordered" evidence="7">
    <location>
        <begin position="172"/>
        <end position="279"/>
    </location>
</feature>
<dbReference type="InterPro" id="IPR000679">
    <property type="entry name" value="Znf_GATA"/>
</dbReference>
<gene>
    <name evidence="9" type="ORF">KP509_36G061000</name>
</gene>
<dbReference type="AlphaFoldDB" id="A0A8T2QDM2"/>
<dbReference type="OrthoDB" id="2162994at2759"/>
<feature type="compositionally biased region" description="Acidic residues" evidence="7">
    <location>
        <begin position="211"/>
        <end position="222"/>
    </location>
</feature>
<feature type="compositionally biased region" description="Low complexity" evidence="7">
    <location>
        <begin position="59"/>
        <end position="77"/>
    </location>
</feature>
<organism evidence="9 10">
    <name type="scientific">Ceratopteris richardii</name>
    <name type="common">Triangle waterfern</name>
    <dbReference type="NCBI Taxonomy" id="49495"/>
    <lineage>
        <taxon>Eukaryota</taxon>
        <taxon>Viridiplantae</taxon>
        <taxon>Streptophyta</taxon>
        <taxon>Embryophyta</taxon>
        <taxon>Tracheophyta</taxon>
        <taxon>Polypodiopsida</taxon>
        <taxon>Polypodiidae</taxon>
        <taxon>Polypodiales</taxon>
        <taxon>Pteridineae</taxon>
        <taxon>Pteridaceae</taxon>
        <taxon>Parkerioideae</taxon>
        <taxon>Ceratopteris</taxon>
    </lineage>
</organism>
<evidence type="ECO:0000313" key="9">
    <source>
        <dbReference type="EMBL" id="KAH7281730.1"/>
    </source>
</evidence>
<accession>A0A8T2QDM2</accession>
<dbReference type="GO" id="GO:0043565">
    <property type="term" value="F:sequence-specific DNA binding"/>
    <property type="evidence" value="ECO:0007669"/>
    <property type="project" value="InterPro"/>
</dbReference>
<dbReference type="PROSITE" id="PS50114">
    <property type="entry name" value="GATA_ZN_FINGER_2"/>
    <property type="match status" value="1"/>
</dbReference>
<evidence type="ECO:0000256" key="1">
    <source>
        <dbReference type="ARBA" id="ARBA00005694"/>
    </source>
</evidence>
<feature type="compositionally biased region" description="Basic and acidic residues" evidence="7">
    <location>
        <begin position="232"/>
        <end position="242"/>
    </location>
</feature>
<evidence type="ECO:0000256" key="5">
    <source>
        <dbReference type="ARBA" id="ARBA00023159"/>
    </source>
</evidence>
<keyword evidence="4" id="KW-0862">Zinc</keyword>
<dbReference type="Gene3D" id="3.30.50.10">
    <property type="entry name" value="Erythroid Transcription Factor GATA-1, subunit A"/>
    <property type="match status" value="1"/>
</dbReference>
<keyword evidence="5" id="KW-0010">Activator</keyword>
<dbReference type="InterPro" id="IPR013088">
    <property type="entry name" value="Znf_NHR/GATA"/>
</dbReference>
<dbReference type="GO" id="GO:0030154">
    <property type="term" value="P:cell differentiation"/>
    <property type="evidence" value="ECO:0007669"/>
    <property type="project" value="TreeGrafter"/>
</dbReference>
<evidence type="ECO:0000313" key="10">
    <source>
        <dbReference type="Proteomes" id="UP000825935"/>
    </source>
</evidence>
<feature type="domain" description="GATA-type" evidence="8">
    <location>
        <begin position="257"/>
        <end position="293"/>
    </location>
</feature>
<keyword evidence="3 6" id="KW-0863">Zinc-finger</keyword>
<protein>
    <recommendedName>
        <fullName evidence="8">GATA-type domain-containing protein</fullName>
    </recommendedName>
</protein>
<dbReference type="SMART" id="SM00401">
    <property type="entry name" value="ZnF_GATA"/>
    <property type="match status" value="1"/>
</dbReference>
<dbReference type="GO" id="GO:0008270">
    <property type="term" value="F:zinc ion binding"/>
    <property type="evidence" value="ECO:0007669"/>
    <property type="project" value="UniProtKB-KW"/>
</dbReference>
<evidence type="ECO:0000256" key="6">
    <source>
        <dbReference type="PROSITE-ProRule" id="PRU00094"/>
    </source>
</evidence>
<dbReference type="PROSITE" id="PS00344">
    <property type="entry name" value="GATA_ZN_FINGER_1"/>
    <property type="match status" value="1"/>
</dbReference>
<dbReference type="Pfam" id="PF00320">
    <property type="entry name" value="GATA"/>
    <property type="match status" value="1"/>
</dbReference>
<dbReference type="GO" id="GO:0005634">
    <property type="term" value="C:nucleus"/>
    <property type="evidence" value="ECO:0007669"/>
    <property type="project" value="TreeGrafter"/>
</dbReference>
<evidence type="ECO:0000259" key="8">
    <source>
        <dbReference type="PROSITE" id="PS50114"/>
    </source>
</evidence>
<dbReference type="Proteomes" id="UP000825935">
    <property type="component" value="Chromosome 36"/>
</dbReference>
<comment type="caution">
    <text evidence="9">The sequence shown here is derived from an EMBL/GenBank/DDBJ whole genome shotgun (WGS) entry which is preliminary data.</text>
</comment>
<dbReference type="PANTHER" id="PTHR45658">
    <property type="entry name" value="GATA TRANSCRIPTION FACTOR"/>
    <property type="match status" value="1"/>
</dbReference>
<evidence type="ECO:0000256" key="4">
    <source>
        <dbReference type="ARBA" id="ARBA00022833"/>
    </source>
</evidence>
<reference evidence="9" key="1">
    <citation type="submission" date="2021-08" db="EMBL/GenBank/DDBJ databases">
        <title>WGS assembly of Ceratopteris richardii.</title>
        <authorList>
            <person name="Marchant D.B."/>
            <person name="Chen G."/>
            <person name="Jenkins J."/>
            <person name="Shu S."/>
            <person name="Leebens-Mack J."/>
            <person name="Grimwood J."/>
            <person name="Schmutz J."/>
            <person name="Soltis P."/>
            <person name="Soltis D."/>
            <person name="Chen Z.-H."/>
        </authorList>
    </citation>
    <scope>NUCLEOTIDE SEQUENCE</scope>
    <source>
        <strain evidence="9">Whitten #5841</strain>
        <tissue evidence="9">Leaf</tissue>
    </source>
</reference>
<name>A0A8T2QDM2_CERRI</name>
<feature type="compositionally biased region" description="Pro residues" evidence="7">
    <location>
        <begin position="338"/>
        <end position="348"/>
    </location>
</feature>
<dbReference type="PANTHER" id="PTHR45658:SF102">
    <property type="entry name" value="GATA TRANSCRIPTION FACTOR 29"/>
    <property type="match status" value="1"/>
</dbReference>
<dbReference type="SUPFAM" id="SSF57716">
    <property type="entry name" value="Glucocorticoid receptor-like (DNA-binding domain)"/>
    <property type="match status" value="1"/>
</dbReference>
<comment type="similarity">
    <text evidence="1">Belongs to the type IV zinc-finger family. Class A subfamily.</text>
</comment>
<dbReference type="EMBL" id="CM035441">
    <property type="protein sequence ID" value="KAH7281730.1"/>
    <property type="molecule type" value="Genomic_DNA"/>
</dbReference>
<dbReference type="InterPro" id="IPR051140">
    <property type="entry name" value="GATA_TF"/>
</dbReference>
<keyword evidence="10" id="KW-1185">Reference proteome</keyword>
<dbReference type="CDD" id="cd00202">
    <property type="entry name" value="ZnF_GATA"/>
    <property type="match status" value="1"/>
</dbReference>
<dbReference type="FunFam" id="3.30.50.10:FF:000018">
    <property type="entry name" value="GATA transcription factor"/>
    <property type="match status" value="1"/>
</dbReference>